<reference evidence="1 2" key="1">
    <citation type="journal article" date="2018" name="IMA Fungus">
        <title>IMA Genome-F 10: Nine draft genome sequences of Claviceps purpurea s.lat., including C. arundinis, C. humidiphila, and C. cf. spartinae, pseudomolecules for the pitch canker pathogen Fusarium circinatum, draft genome of Davidsoniella eucalypti, Grosmannia galeiformis, Quambalaria eucalypti, and Teratosphaeria destructans.</title>
        <authorList>
            <person name="Wingfield B.D."/>
            <person name="Liu M."/>
            <person name="Nguyen H.D."/>
            <person name="Lane F.A."/>
            <person name="Morgan S.W."/>
            <person name="De Vos L."/>
            <person name="Wilken P.M."/>
            <person name="Duong T.A."/>
            <person name="Aylward J."/>
            <person name="Coetzee M.P."/>
            <person name="Dadej K."/>
            <person name="De Beer Z.W."/>
            <person name="Findlay W."/>
            <person name="Havenga M."/>
            <person name="Kolarik M."/>
            <person name="Menzies J.G."/>
            <person name="Naidoo K."/>
            <person name="Pochopski O."/>
            <person name="Shoukouhi P."/>
            <person name="Santana Q.C."/>
            <person name="Seifert K.A."/>
            <person name="Soal N."/>
            <person name="Steenkamp E.T."/>
            <person name="Tatham C.T."/>
            <person name="van der Nest M.A."/>
            <person name="Wingfield M.J."/>
        </authorList>
    </citation>
    <scope>NUCLEOTIDE SEQUENCE [LARGE SCALE GENOMIC DNA]</scope>
    <source>
        <strain evidence="1">CMW44962</strain>
    </source>
</reference>
<protein>
    <submittedName>
        <fullName evidence="1">Uncharacterized protein</fullName>
    </submittedName>
</protein>
<organism evidence="1 2">
    <name type="scientific">Teratosphaeria destructans</name>
    <dbReference type="NCBI Taxonomy" id="418781"/>
    <lineage>
        <taxon>Eukaryota</taxon>
        <taxon>Fungi</taxon>
        <taxon>Dikarya</taxon>
        <taxon>Ascomycota</taxon>
        <taxon>Pezizomycotina</taxon>
        <taxon>Dothideomycetes</taxon>
        <taxon>Dothideomycetidae</taxon>
        <taxon>Mycosphaerellales</taxon>
        <taxon>Teratosphaeriaceae</taxon>
        <taxon>Teratosphaeria</taxon>
    </lineage>
</organism>
<dbReference type="Proteomes" id="UP001138500">
    <property type="component" value="Unassembled WGS sequence"/>
</dbReference>
<proteinExistence type="predicted"/>
<evidence type="ECO:0000313" key="1">
    <source>
        <dbReference type="EMBL" id="KAH9835982.1"/>
    </source>
</evidence>
<gene>
    <name evidence="1" type="ORF">Tdes44962_MAKER01901</name>
</gene>
<sequence length="95" mass="10932">MPISMRGEEDGGDEQDVMGLSFKVTRGRSGEMVKIQRKCVVKLSEVYMIEHSVRLVDVGMIEDDELPLLQQLRRDASQSPCRSWLLEEDDIDSYR</sequence>
<accession>A0A9W7SW23</accession>
<evidence type="ECO:0000313" key="2">
    <source>
        <dbReference type="Proteomes" id="UP001138500"/>
    </source>
</evidence>
<keyword evidence="2" id="KW-1185">Reference proteome</keyword>
<reference evidence="1 2" key="2">
    <citation type="journal article" date="2021" name="Curr. Genet.">
        <title>Genetic response to nitrogen starvation in the aggressive Eucalyptus foliar pathogen Teratosphaeria destructans.</title>
        <authorList>
            <person name="Havenga M."/>
            <person name="Wingfield B.D."/>
            <person name="Wingfield M.J."/>
            <person name="Dreyer L.L."/>
            <person name="Roets F."/>
            <person name="Aylward J."/>
        </authorList>
    </citation>
    <scope>NUCLEOTIDE SEQUENCE [LARGE SCALE GENOMIC DNA]</scope>
    <source>
        <strain evidence="1">CMW44962</strain>
    </source>
</reference>
<dbReference type="EMBL" id="RIBY02000890">
    <property type="protein sequence ID" value="KAH9835982.1"/>
    <property type="molecule type" value="Genomic_DNA"/>
</dbReference>
<dbReference type="AlphaFoldDB" id="A0A9W7SW23"/>
<name>A0A9W7SW23_9PEZI</name>
<comment type="caution">
    <text evidence="1">The sequence shown here is derived from an EMBL/GenBank/DDBJ whole genome shotgun (WGS) entry which is preliminary data.</text>
</comment>